<proteinExistence type="predicted"/>
<dbReference type="RefSeq" id="WP_377499568.1">
    <property type="nucleotide sequence ID" value="NZ_JBHMDO010000042.1"/>
</dbReference>
<dbReference type="EMBL" id="JBHMDO010000042">
    <property type="protein sequence ID" value="MFB9329360.1"/>
    <property type="molecule type" value="Genomic_DNA"/>
</dbReference>
<keyword evidence="1" id="KW-1133">Transmembrane helix</keyword>
<keyword evidence="3" id="KW-1185">Reference proteome</keyword>
<gene>
    <name evidence="2" type="ORF">ACFFSY_25770</name>
</gene>
<evidence type="ECO:0000313" key="2">
    <source>
        <dbReference type="EMBL" id="MFB9329360.1"/>
    </source>
</evidence>
<keyword evidence="1" id="KW-0812">Transmembrane</keyword>
<reference evidence="2 3" key="1">
    <citation type="submission" date="2024-09" db="EMBL/GenBank/DDBJ databases">
        <authorList>
            <person name="Sun Q."/>
            <person name="Mori K."/>
        </authorList>
    </citation>
    <scope>NUCLEOTIDE SEQUENCE [LARGE SCALE GENOMIC DNA]</scope>
    <source>
        <strain evidence="2 3">TISTR 2452</strain>
    </source>
</reference>
<dbReference type="Proteomes" id="UP001589747">
    <property type="component" value="Unassembled WGS sequence"/>
</dbReference>
<dbReference type="InterPro" id="IPR027417">
    <property type="entry name" value="P-loop_NTPase"/>
</dbReference>
<evidence type="ECO:0000256" key="1">
    <source>
        <dbReference type="SAM" id="Phobius"/>
    </source>
</evidence>
<keyword evidence="1" id="KW-0472">Membrane</keyword>
<sequence>MEIPIRSLNTNGTPRMFHDFQMIDSIRDFNLTIVPGTIYGLVGSIGSGGWLLSWLLAGREPMLTENLNISYSTIEVNGTPADNTILKRMSCYMGEGVAEFPYRKFRTYPNALTRLLRRVKTVADQIEIGLAQSGSSLTLRDIAELFELSGAEMRDPANGRIHRPLEFNSGERWRASLAIGYAFQKKLYCAPWIESYGIDYLLSPYNRKFVKLVREAGASVLIPVSSEAHVAGIADRIVHMKPWKPLDEEAGET</sequence>
<comment type="caution">
    <text evidence="2">The sequence shown here is derived from an EMBL/GenBank/DDBJ whole genome shotgun (WGS) entry which is preliminary data.</text>
</comment>
<dbReference type="SUPFAM" id="SSF52540">
    <property type="entry name" value="P-loop containing nucleoside triphosphate hydrolases"/>
    <property type="match status" value="1"/>
</dbReference>
<protein>
    <submittedName>
        <fullName evidence="2">Uncharacterized protein</fullName>
    </submittedName>
</protein>
<name>A0ABV5KVW7_9BACL</name>
<evidence type="ECO:0000313" key="3">
    <source>
        <dbReference type="Proteomes" id="UP001589747"/>
    </source>
</evidence>
<feature type="transmembrane region" description="Helical" evidence="1">
    <location>
        <begin position="38"/>
        <end position="57"/>
    </location>
</feature>
<accession>A0ABV5KVW7</accession>
<dbReference type="Gene3D" id="3.40.50.300">
    <property type="entry name" value="P-loop containing nucleotide triphosphate hydrolases"/>
    <property type="match status" value="1"/>
</dbReference>
<organism evidence="2 3">
    <name type="scientific">Paenibacillus aurantiacus</name>
    <dbReference type="NCBI Taxonomy" id="1936118"/>
    <lineage>
        <taxon>Bacteria</taxon>
        <taxon>Bacillati</taxon>
        <taxon>Bacillota</taxon>
        <taxon>Bacilli</taxon>
        <taxon>Bacillales</taxon>
        <taxon>Paenibacillaceae</taxon>
        <taxon>Paenibacillus</taxon>
    </lineage>
</organism>